<evidence type="ECO:0000313" key="1">
    <source>
        <dbReference type="Ensembl" id="ENSMZEP00005026860.1"/>
    </source>
</evidence>
<sequence>MFALNFRYQPVDLVLVIKCGILEILSTLTNNSCVLINQGWFAATASGSMLLGGAVRLACARLLQILTVADLLPIDVSQALMEVMCEQLQNILYNFHQQQIAEMGTAEKTDVESYTNLVGGANLEIIKAENSKVVESQLADFLVFLRRVLSLRAYLKKQTKKSVLILLRLHFAFKINITKLYSSGSPRFQNLRTKLLTFHVLERLLPACSEPVHIEQIVKQLFQLLSVYMWEEPLSQSNHEEMPEKDKGVRHYEHHVLHYILIKQQLLIGSS</sequence>
<name>A0A3P9CWV9_9CICH</name>
<dbReference type="GeneTree" id="ENSGT00980000198667"/>
<organism evidence="1 2">
    <name type="scientific">Maylandia zebra</name>
    <name type="common">zebra mbuna</name>
    <dbReference type="NCBI Taxonomy" id="106582"/>
    <lineage>
        <taxon>Eukaryota</taxon>
        <taxon>Metazoa</taxon>
        <taxon>Chordata</taxon>
        <taxon>Craniata</taxon>
        <taxon>Vertebrata</taxon>
        <taxon>Euteleostomi</taxon>
        <taxon>Actinopterygii</taxon>
        <taxon>Neopterygii</taxon>
        <taxon>Teleostei</taxon>
        <taxon>Neoteleostei</taxon>
        <taxon>Acanthomorphata</taxon>
        <taxon>Ovalentaria</taxon>
        <taxon>Cichlomorphae</taxon>
        <taxon>Cichliformes</taxon>
        <taxon>Cichlidae</taxon>
        <taxon>African cichlids</taxon>
        <taxon>Pseudocrenilabrinae</taxon>
        <taxon>Haplochromini</taxon>
        <taxon>Maylandia</taxon>
        <taxon>Maylandia zebra complex</taxon>
    </lineage>
</organism>
<accession>A0A3P9CWV9</accession>
<reference evidence="1" key="3">
    <citation type="submission" date="2025-09" db="UniProtKB">
        <authorList>
            <consortium name="Ensembl"/>
        </authorList>
    </citation>
    <scope>IDENTIFICATION</scope>
</reference>
<dbReference type="Proteomes" id="UP000265160">
    <property type="component" value="LG7"/>
</dbReference>
<reference evidence="1 2" key="1">
    <citation type="journal article" date="2014" name="Nature">
        <title>The genomic substrate for adaptive radiation in African cichlid fish.</title>
        <authorList>
            <person name="Brawand D."/>
            <person name="Wagner C.E."/>
            <person name="Li Y.I."/>
            <person name="Malinsky M."/>
            <person name="Keller I."/>
            <person name="Fan S."/>
            <person name="Simakov O."/>
            <person name="Ng A.Y."/>
            <person name="Lim Z.W."/>
            <person name="Bezault E."/>
            <person name="Turner-Maier J."/>
            <person name="Johnson J."/>
            <person name="Alcazar R."/>
            <person name="Noh H.J."/>
            <person name="Russell P."/>
            <person name="Aken B."/>
            <person name="Alfoldi J."/>
            <person name="Amemiya C."/>
            <person name="Azzouzi N."/>
            <person name="Baroiller J.F."/>
            <person name="Barloy-Hubler F."/>
            <person name="Berlin A."/>
            <person name="Bloomquist R."/>
            <person name="Carleton K.L."/>
            <person name="Conte M.A."/>
            <person name="D'Cotta H."/>
            <person name="Eshel O."/>
            <person name="Gaffney L."/>
            <person name="Galibert F."/>
            <person name="Gante H.F."/>
            <person name="Gnerre S."/>
            <person name="Greuter L."/>
            <person name="Guyon R."/>
            <person name="Haddad N.S."/>
            <person name="Haerty W."/>
            <person name="Harris R.M."/>
            <person name="Hofmann H.A."/>
            <person name="Hourlier T."/>
            <person name="Hulata G."/>
            <person name="Jaffe D.B."/>
            <person name="Lara M."/>
            <person name="Lee A.P."/>
            <person name="MacCallum I."/>
            <person name="Mwaiko S."/>
            <person name="Nikaido M."/>
            <person name="Nishihara H."/>
            <person name="Ozouf-Costaz C."/>
            <person name="Penman D.J."/>
            <person name="Przybylski D."/>
            <person name="Rakotomanga M."/>
            <person name="Renn S.C.P."/>
            <person name="Ribeiro F.J."/>
            <person name="Ron M."/>
            <person name="Salzburger W."/>
            <person name="Sanchez-Pulido L."/>
            <person name="Santos M.E."/>
            <person name="Searle S."/>
            <person name="Sharpe T."/>
            <person name="Swofford R."/>
            <person name="Tan F.J."/>
            <person name="Williams L."/>
            <person name="Young S."/>
            <person name="Yin S."/>
            <person name="Okada N."/>
            <person name="Kocher T.D."/>
            <person name="Miska E.A."/>
            <person name="Lander E.S."/>
            <person name="Venkatesh B."/>
            <person name="Fernald R.D."/>
            <person name="Meyer A."/>
            <person name="Ponting C.P."/>
            <person name="Streelman J.T."/>
            <person name="Lindblad-Toh K."/>
            <person name="Seehausen O."/>
            <person name="Di Palma F."/>
        </authorList>
    </citation>
    <scope>NUCLEOTIDE SEQUENCE</scope>
</reference>
<dbReference type="Ensembl" id="ENSMZET00005027724.1">
    <property type="protein sequence ID" value="ENSMZEP00005026860.1"/>
    <property type="gene ID" value="ENSMZEG00005020036.1"/>
</dbReference>
<keyword evidence="2" id="KW-1185">Reference proteome</keyword>
<dbReference type="STRING" id="106582.ENSMZEP00005026860"/>
<proteinExistence type="predicted"/>
<evidence type="ECO:0000313" key="2">
    <source>
        <dbReference type="Proteomes" id="UP000265160"/>
    </source>
</evidence>
<protein>
    <submittedName>
        <fullName evidence="1">Uncharacterized protein</fullName>
    </submittedName>
</protein>
<reference evidence="1" key="2">
    <citation type="submission" date="2025-08" db="UniProtKB">
        <authorList>
            <consortium name="Ensembl"/>
        </authorList>
    </citation>
    <scope>IDENTIFICATION</scope>
</reference>
<dbReference type="AlphaFoldDB" id="A0A3P9CWV9"/>